<keyword evidence="6 12" id="KW-0418">Kinase</keyword>
<feature type="transmembrane region" description="Helical" evidence="10">
    <location>
        <begin position="135"/>
        <end position="155"/>
    </location>
</feature>
<evidence type="ECO:0000256" key="9">
    <source>
        <dbReference type="SAM" id="MobiDB-lite"/>
    </source>
</evidence>
<gene>
    <name evidence="12" type="ORF">OHB35_27240</name>
</gene>
<feature type="transmembrane region" description="Helical" evidence="10">
    <location>
        <begin position="161"/>
        <end position="184"/>
    </location>
</feature>
<dbReference type="Pfam" id="PF07730">
    <property type="entry name" value="HisKA_3"/>
    <property type="match status" value="1"/>
</dbReference>
<dbReference type="InterPro" id="IPR011712">
    <property type="entry name" value="Sig_transdc_His_kin_sub3_dim/P"/>
</dbReference>
<keyword evidence="8" id="KW-0902">Two-component regulatory system</keyword>
<evidence type="ECO:0000256" key="7">
    <source>
        <dbReference type="ARBA" id="ARBA00022840"/>
    </source>
</evidence>
<name>A0ABZ1HHF0_STRPH</name>
<keyword evidence="3" id="KW-0597">Phosphoprotein</keyword>
<keyword evidence="10" id="KW-0472">Membrane</keyword>
<evidence type="ECO:0000259" key="11">
    <source>
        <dbReference type="Pfam" id="PF07730"/>
    </source>
</evidence>
<dbReference type="GO" id="GO:0016301">
    <property type="term" value="F:kinase activity"/>
    <property type="evidence" value="ECO:0007669"/>
    <property type="project" value="UniProtKB-KW"/>
</dbReference>
<comment type="catalytic activity">
    <reaction evidence="1">
        <text>ATP + protein L-histidine = ADP + protein N-phospho-L-histidine.</text>
        <dbReference type="EC" id="2.7.13.3"/>
    </reaction>
</comment>
<dbReference type="SUPFAM" id="SSF55874">
    <property type="entry name" value="ATPase domain of HSP90 chaperone/DNA topoisomerase II/histidine kinase"/>
    <property type="match status" value="1"/>
</dbReference>
<dbReference type="RefSeq" id="WP_326760181.1">
    <property type="nucleotide sequence ID" value="NZ_CP109135.1"/>
</dbReference>
<evidence type="ECO:0000256" key="4">
    <source>
        <dbReference type="ARBA" id="ARBA00022679"/>
    </source>
</evidence>
<dbReference type="CDD" id="cd16917">
    <property type="entry name" value="HATPase_UhpB-NarQ-NarX-like"/>
    <property type="match status" value="1"/>
</dbReference>
<evidence type="ECO:0000313" key="12">
    <source>
        <dbReference type="EMBL" id="WSD16643.1"/>
    </source>
</evidence>
<dbReference type="InterPro" id="IPR036890">
    <property type="entry name" value="HATPase_C_sf"/>
</dbReference>
<protein>
    <recommendedName>
        <fullName evidence="2">histidine kinase</fullName>
        <ecNumber evidence="2">2.7.13.3</ecNumber>
    </recommendedName>
</protein>
<organism evidence="12 13">
    <name type="scientific">Streptomyces phaeochromogenes</name>
    <dbReference type="NCBI Taxonomy" id="1923"/>
    <lineage>
        <taxon>Bacteria</taxon>
        <taxon>Bacillati</taxon>
        <taxon>Actinomycetota</taxon>
        <taxon>Actinomycetes</taxon>
        <taxon>Kitasatosporales</taxon>
        <taxon>Streptomycetaceae</taxon>
        <taxon>Streptomyces</taxon>
        <taxon>Streptomyces phaeochromogenes group</taxon>
    </lineage>
</organism>
<dbReference type="Gene3D" id="3.30.565.10">
    <property type="entry name" value="Histidine kinase-like ATPase, C-terminal domain"/>
    <property type="match status" value="1"/>
</dbReference>
<evidence type="ECO:0000256" key="3">
    <source>
        <dbReference type="ARBA" id="ARBA00022553"/>
    </source>
</evidence>
<dbReference type="InterPro" id="IPR050482">
    <property type="entry name" value="Sensor_HK_TwoCompSys"/>
</dbReference>
<feature type="transmembrane region" description="Helical" evidence="10">
    <location>
        <begin position="101"/>
        <end position="123"/>
    </location>
</feature>
<reference evidence="12 13" key="1">
    <citation type="submission" date="2022-10" db="EMBL/GenBank/DDBJ databases">
        <title>The complete genomes of actinobacterial strains from the NBC collection.</title>
        <authorList>
            <person name="Joergensen T.S."/>
            <person name="Alvarez Arevalo M."/>
            <person name="Sterndorff E.B."/>
            <person name="Faurdal D."/>
            <person name="Vuksanovic O."/>
            <person name="Mourched A.-S."/>
            <person name="Charusanti P."/>
            <person name="Shaw S."/>
            <person name="Blin K."/>
            <person name="Weber T."/>
        </authorList>
    </citation>
    <scope>NUCLEOTIDE SEQUENCE [LARGE SCALE GENOMIC DNA]</scope>
    <source>
        <strain evidence="12 13">NBC 01752</strain>
    </source>
</reference>
<evidence type="ECO:0000256" key="8">
    <source>
        <dbReference type="ARBA" id="ARBA00023012"/>
    </source>
</evidence>
<evidence type="ECO:0000256" key="2">
    <source>
        <dbReference type="ARBA" id="ARBA00012438"/>
    </source>
</evidence>
<evidence type="ECO:0000256" key="6">
    <source>
        <dbReference type="ARBA" id="ARBA00022777"/>
    </source>
</evidence>
<evidence type="ECO:0000256" key="10">
    <source>
        <dbReference type="SAM" id="Phobius"/>
    </source>
</evidence>
<dbReference type="PANTHER" id="PTHR24421:SF10">
    <property type="entry name" value="NITRATE_NITRITE SENSOR PROTEIN NARQ"/>
    <property type="match status" value="1"/>
</dbReference>
<evidence type="ECO:0000313" key="13">
    <source>
        <dbReference type="Proteomes" id="UP001340816"/>
    </source>
</evidence>
<accession>A0ABZ1HHF0</accession>
<keyword evidence="5" id="KW-0547">Nucleotide-binding</keyword>
<dbReference type="EC" id="2.7.13.3" evidence="2"/>
<keyword evidence="13" id="KW-1185">Reference proteome</keyword>
<evidence type="ECO:0000256" key="5">
    <source>
        <dbReference type="ARBA" id="ARBA00022741"/>
    </source>
</evidence>
<keyword evidence="4" id="KW-0808">Transferase</keyword>
<dbReference type="EMBL" id="CP109135">
    <property type="protein sequence ID" value="WSD16643.1"/>
    <property type="molecule type" value="Genomic_DNA"/>
</dbReference>
<feature type="domain" description="Signal transduction histidine kinase subgroup 3 dimerisation and phosphoacceptor" evidence="11">
    <location>
        <begin position="211"/>
        <end position="275"/>
    </location>
</feature>
<dbReference type="Proteomes" id="UP001340816">
    <property type="component" value="Chromosome"/>
</dbReference>
<dbReference type="PANTHER" id="PTHR24421">
    <property type="entry name" value="NITRATE/NITRITE SENSOR PROTEIN NARX-RELATED"/>
    <property type="match status" value="1"/>
</dbReference>
<feature type="compositionally biased region" description="Pro residues" evidence="9">
    <location>
        <begin position="406"/>
        <end position="416"/>
    </location>
</feature>
<dbReference type="Gene3D" id="1.20.5.1930">
    <property type="match status" value="1"/>
</dbReference>
<evidence type="ECO:0000256" key="1">
    <source>
        <dbReference type="ARBA" id="ARBA00000085"/>
    </source>
</evidence>
<keyword evidence="10" id="KW-0812">Transmembrane</keyword>
<feature type="transmembrane region" description="Helical" evidence="10">
    <location>
        <begin position="12"/>
        <end position="31"/>
    </location>
</feature>
<feature type="compositionally biased region" description="Low complexity" evidence="9">
    <location>
        <begin position="391"/>
        <end position="405"/>
    </location>
</feature>
<keyword evidence="10" id="KW-1133">Transmembrane helix</keyword>
<keyword evidence="7" id="KW-0067">ATP-binding</keyword>
<proteinExistence type="predicted"/>
<feature type="region of interest" description="Disordered" evidence="9">
    <location>
        <begin position="368"/>
        <end position="428"/>
    </location>
</feature>
<sequence length="462" mass="48888">MRDIRQAWRGRPWLAELTVATAAVALTVLVARAQRSGLSVYPQIGGGAPASLFEEVVPFHWVLTGISGIQPFAWAHTGSESLVPLLACAALGLRRRHPAGLAVTLILLSTGWPVVVPLLIALFTVATMRPARTTWAVTAGALVPVPVALLLAPYPPGPLNLATTVSAVTLVAGAVGWGLVVVGLRERAVRAETDATLRTEQARQQARQHAREEIAREMHDVLAHRLSLLSMHAGALEYAPGAPPEQLAEAVGVIRHSATRALEDLQDVLKVLRAPVVGDHTEPPQPTHADVVQLIEESRAAGVELHLRQRVDNSVTMSPALARTAYRLLQEALTNHRKHAPGAPVTLTLEGGPETGLTIRVTNPLERVGVVGRGRDSAQDPGEGLARDPAESSAQASAEGSVSNPGPGPAPNPVSSPAPNVVPGSGQGLIGMRERVDLAGGRLRHRTTPTDFHLDVWLPWTA</sequence>